<accession>A0A3A4P329</accession>
<dbReference type="InterPro" id="IPR011990">
    <property type="entry name" value="TPR-like_helical_dom_sf"/>
</dbReference>
<comment type="caution">
    <text evidence="3">The sequence shown here is derived from an EMBL/GenBank/DDBJ whole genome shotgun (WGS) entry which is preliminary data.</text>
</comment>
<dbReference type="Gene3D" id="1.25.40.10">
    <property type="entry name" value="Tetratricopeptide repeat domain"/>
    <property type="match status" value="1"/>
</dbReference>
<evidence type="ECO:0000256" key="2">
    <source>
        <dbReference type="SAM" id="MobiDB-lite"/>
    </source>
</evidence>
<name>A0A3A4P329_ABYX5</name>
<feature type="compositionally biased region" description="Basic and acidic residues" evidence="2">
    <location>
        <begin position="172"/>
        <end position="182"/>
    </location>
</feature>
<dbReference type="InterPro" id="IPR037919">
    <property type="entry name" value="OGT"/>
</dbReference>
<dbReference type="PANTHER" id="PTHR44366">
    <property type="entry name" value="UDP-N-ACETYLGLUCOSAMINE--PEPTIDE N-ACETYLGLUCOSAMINYLTRANSFERASE 110 KDA SUBUNIT"/>
    <property type="match status" value="1"/>
</dbReference>
<dbReference type="PROSITE" id="PS50005">
    <property type="entry name" value="TPR"/>
    <property type="match status" value="2"/>
</dbReference>
<dbReference type="PANTHER" id="PTHR44366:SF1">
    <property type="entry name" value="UDP-N-ACETYLGLUCOSAMINE--PEPTIDE N-ACETYLGLUCOSAMINYLTRANSFERASE 110 KDA SUBUNIT"/>
    <property type="match status" value="1"/>
</dbReference>
<feature type="repeat" description="TPR" evidence="1">
    <location>
        <begin position="291"/>
        <end position="324"/>
    </location>
</feature>
<reference evidence="3 4" key="1">
    <citation type="journal article" date="2017" name="ISME J.">
        <title>Energy and carbon metabolisms in a deep terrestrial subsurface fluid microbial community.</title>
        <authorList>
            <person name="Momper L."/>
            <person name="Jungbluth S.P."/>
            <person name="Lee M.D."/>
            <person name="Amend J.P."/>
        </authorList>
    </citation>
    <scope>NUCLEOTIDE SEQUENCE [LARGE SCALE GENOMIC DNA]</scope>
    <source>
        <strain evidence="3">SURF_5</strain>
    </source>
</reference>
<dbReference type="SUPFAM" id="SSF48452">
    <property type="entry name" value="TPR-like"/>
    <property type="match status" value="1"/>
</dbReference>
<dbReference type="Proteomes" id="UP000265882">
    <property type="component" value="Unassembled WGS sequence"/>
</dbReference>
<keyword evidence="1" id="KW-0802">TPR repeat</keyword>
<dbReference type="AlphaFoldDB" id="A0A3A4P329"/>
<organism evidence="3 4">
    <name type="scientific">Abyssobacteria bacterium (strain SURF_5)</name>
    <dbReference type="NCBI Taxonomy" id="2093360"/>
    <lineage>
        <taxon>Bacteria</taxon>
        <taxon>Pseudomonadati</taxon>
        <taxon>Candidatus Hydrogenedentota</taxon>
        <taxon>Candidatus Abyssobacteria</taxon>
    </lineage>
</organism>
<feature type="region of interest" description="Disordered" evidence="2">
    <location>
        <begin position="172"/>
        <end position="196"/>
    </location>
</feature>
<dbReference type="GO" id="GO:0006493">
    <property type="term" value="P:protein O-linked glycosylation"/>
    <property type="evidence" value="ECO:0007669"/>
    <property type="project" value="InterPro"/>
</dbReference>
<feature type="repeat" description="TPR" evidence="1">
    <location>
        <begin position="257"/>
        <end position="290"/>
    </location>
</feature>
<proteinExistence type="predicted"/>
<dbReference type="Pfam" id="PF13414">
    <property type="entry name" value="TPR_11"/>
    <property type="match status" value="1"/>
</dbReference>
<protein>
    <submittedName>
        <fullName evidence="3">Tetratricopeptide repeat protein</fullName>
    </submittedName>
</protein>
<evidence type="ECO:0000313" key="3">
    <source>
        <dbReference type="EMBL" id="RJP22241.1"/>
    </source>
</evidence>
<dbReference type="GO" id="GO:0097363">
    <property type="term" value="F:protein O-acetylglucosaminyltransferase activity"/>
    <property type="evidence" value="ECO:0007669"/>
    <property type="project" value="TreeGrafter"/>
</dbReference>
<dbReference type="SMART" id="SM00028">
    <property type="entry name" value="TPR"/>
    <property type="match status" value="3"/>
</dbReference>
<sequence>MRPEYSGAGSEVVLLRNMKPLGLALVVMAIALLHSCSTINTRIMPGADGGGLFGSDENERIYATSYDKTFRACVDTLRRMDSGSAKLIRFNEGVIVFQQPDEGKIEVHVRKLDEEKTIVYFSAKKERKFWFDGADEQTRNLFFQGLDEQLAPSALTAVAAPQPEISKSMLAEEVKPKPEAPKPESPPLETAQPVPEPPAENLYKNLLLAQVHQALQIQGNMDSLEDLPVEDLARLSERLQSLRKSETSISTMSGKCTACYIDLARVYHDVGQYARAAEALKAALAVEPDNAVAHCNLGEIYKHLNLIDDAIRELNAAEALNPQLPDTFINLGIIYDDYVNDDRKALQCYRRYLSLGGSDPQVLDWIKIIEAGLAKEGT</sequence>
<evidence type="ECO:0000313" key="4">
    <source>
        <dbReference type="Proteomes" id="UP000265882"/>
    </source>
</evidence>
<gene>
    <name evidence="3" type="ORF">C4520_08570</name>
</gene>
<evidence type="ECO:0000256" key="1">
    <source>
        <dbReference type="PROSITE-ProRule" id="PRU00339"/>
    </source>
</evidence>
<dbReference type="InterPro" id="IPR019734">
    <property type="entry name" value="TPR_rpt"/>
</dbReference>
<dbReference type="EMBL" id="QZKU01000060">
    <property type="protein sequence ID" value="RJP22241.1"/>
    <property type="molecule type" value="Genomic_DNA"/>
</dbReference>